<dbReference type="PROSITE" id="PS51061">
    <property type="entry name" value="R3H"/>
    <property type="match status" value="1"/>
</dbReference>
<feature type="region of interest" description="Disordered" evidence="2">
    <location>
        <begin position="549"/>
        <end position="715"/>
    </location>
</feature>
<keyword evidence="1" id="KW-0175">Coiled coil</keyword>
<feature type="compositionally biased region" description="Basic and acidic residues" evidence="2">
    <location>
        <begin position="385"/>
        <end position="395"/>
    </location>
</feature>
<evidence type="ECO:0000256" key="2">
    <source>
        <dbReference type="SAM" id="MobiDB-lite"/>
    </source>
</evidence>
<feature type="compositionally biased region" description="Basic and acidic residues" evidence="2">
    <location>
        <begin position="986"/>
        <end position="995"/>
    </location>
</feature>
<dbReference type="InterPro" id="IPR000467">
    <property type="entry name" value="G_patch_dom"/>
</dbReference>
<evidence type="ECO:0000256" key="1">
    <source>
        <dbReference type="SAM" id="Coils"/>
    </source>
</evidence>
<gene>
    <name evidence="5" type="ORF">MKK02DRAFT_43953</name>
</gene>
<feature type="compositionally biased region" description="Acidic residues" evidence="2">
    <location>
        <begin position="636"/>
        <end position="658"/>
    </location>
</feature>
<name>A0AA38H8C7_9TREE</name>
<feature type="compositionally biased region" description="Basic residues" evidence="2">
    <location>
        <begin position="259"/>
        <end position="269"/>
    </location>
</feature>
<dbReference type="Proteomes" id="UP001164286">
    <property type="component" value="Unassembled WGS sequence"/>
</dbReference>
<dbReference type="GeneID" id="77731902"/>
<feature type="compositionally biased region" description="Low complexity" evidence="2">
    <location>
        <begin position="128"/>
        <end position="139"/>
    </location>
</feature>
<dbReference type="SUPFAM" id="SSF82708">
    <property type="entry name" value="R3H domain"/>
    <property type="match status" value="1"/>
</dbReference>
<organism evidence="5 6">
    <name type="scientific">Dioszegia hungarica</name>
    <dbReference type="NCBI Taxonomy" id="4972"/>
    <lineage>
        <taxon>Eukaryota</taxon>
        <taxon>Fungi</taxon>
        <taxon>Dikarya</taxon>
        <taxon>Basidiomycota</taxon>
        <taxon>Agaricomycotina</taxon>
        <taxon>Tremellomycetes</taxon>
        <taxon>Tremellales</taxon>
        <taxon>Bulleribasidiaceae</taxon>
        <taxon>Dioszegia</taxon>
    </lineage>
</organism>
<feature type="compositionally biased region" description="Low complexity" evidence="2">
    <location>
        <begin position="12"/>
        <end position="22"/>
    </location>
</feature>
<evidence type="ECO:0000259" key="4">
    <source>
        <dbReference type="PROSITE" id="PS51061"/>
    </source>
</evidence>
<feature type="compositionally biased region" description="Basic and acidic residues" evidence="2">
    <location>
        <begin position="566"/>
        <end position="589"/>
    </location>
</feature>
<feature type="compositionally biased region" description="Acidic residues" evidence="2">
    <location>
        <begin position="691"/>
        <end position="703"/>
    </location>
</feature>
<feature type="domain" description="R3H" evidence="4">
    <location>
        <begin position="878"/>
        <end position="941"/>
    </location>
</feature>
<dbReference type="RefSeq" id="XP_052945048.1">
    <property type="nucleotide sequence ID" value="XM_053092697.1"/>
</dbReference>
<feature type="domain" description="G-patch" evidence="3">
    <location>
        <begin position="1018"/>
        <end position="1061"/>
    </location>
</feature>
<dbReference type="InterPro" id="IPR036867">
    <property type="entry name" value="R3H_dom_sf"/>
</dbReference>
<feature type="region of interest" description="Disordered" evidence="2">
    <location>
        <begin position="981"/>
        <end position="1007"/>
    </location>
</feature>
<feature type="compositionally biased region" description="Gly residues" evidence="2">
    <location>
        <begin position="23"/>
        <end position="50"/>
    </location>
</feature>
<feature type="region of interest" description="Disordered" evidence="2">
    <location>
        <begin position="258"/>
        <end position="354"/>
    </location>
</feature>
<reference evidence="5" key="1">
    <citation type="journal article" date="2022" name="G3 (Bethesda)">
        <title>High quality genome of the basidiomycete yeast Dioszegia hungarica PDD-24b-2 isolated from cloud water.</title>
        <authorList>
            <person name="Jarrige D."/>
            <person name="Haridas S."/>
            <person name="Bleykasten-Grosshans C."/>
            <person name="Joly M."/>
            <person name="Nadalig T."/>
            <person name="Sancelme M."/>
            <person name="Vuilleumier S."/>
            <person name="Grigoriev I.V."/>
            <person name="Amato P."/>
            <person name="Bringel F."/>
        </authorList>
    </citation>
    <scope>NUCLEOTIDE SEQUENCE</scope>
    <source>
        <strain evidence="5">PDD-24b-2</strain>
    </source>
</reference>
<dbReference type="InterPro" id="IPR001374">
    <property type="entry name" value="R3H_dom"/>
</dbReference>
<dbReference type="AlphaFoldDB" id="A0AA38H8C7"/>
<feature type="region of interest" description="Disordered" evidence="2">
    <location>
        <begin position="436"/>
        <end position="513"/>
    </location>
</feature>
<feature type="region of interest" description="Disordered" evidence="2">
    <location>
        <begin position="1"/>
        <end position="59"/>
    </location>
</feature>
<accession>A0AA38H8C7</accession>
<feature type="region of interest" description="Disordered" evidence="2">
    <location>
        <begin position="375"/>
        <end position="419"/>
    </location>
</feature>
<dbReference type="SMART" id="SM00443">
    <property type="entry name" value="G_patch"/>
    <property type="match status" value="1"/>
</dbReference>
<evidence type="ECO:0000313" key="6">
    <source>
        <dbReference type="Proteomes" id="UP001164286"/>
    </source>
</evidence>
<dbReference type="GO" id="GO:0003676">
    <property type="term" value="F:nucleic acid binding"/>
    <property type="evidence" value="ECO:0007669"/>
    <property type="project" value="UniProtKB-UniRule"/>
</dbReference>
<evidence type="ECO:0000259" key="3">
    <source>
        <dbReference type="PROSITE" id="PS50174"/>
    </source>
</evidence>
<protein>
    <recommendedName>
        <fullName evidence="7">Protein SQS1</fullName>
    </recommendedName>
</protein>
<dbReference type="PANTHER" id="PTHR14195">
    <property type="entry name" value="G PATCH DOMAIN CONTAINING PROTEIN 2"/>
    <property type="match status" value="1"/>
</dbReference>
<sequence length="1061" mass="112264">MPPKPFNEFMNGTSPGGPSTPRGRGGYGGRGGGRGGGGGYRGGGAGGGTPGSVKSFKTDYSNVPFDYAAVNRQQYTKMDGFAVAPYGGNTATPGTPYTPGGRGRGRGGRGGGGETYTPRGRGRGGLGSSTSSSAPSGQGAQQDSPGPSGYGTPITGLGFGKGKGRDVPGAGARTPVRESTVGRGIGTGEVIWGGRKGAPMFVKAGELFKDGEVDVITMDEDKAIHVETVPLSDPSAPQMLDLNNNTEIEILETLEQKVRSKPSKAKKAKGPPAPAAPIAEQAIDGGTEEVDMEDQAARDEIDMLLEAEPEAPSPTPAPIPASELETAPAPISEVPSAPEPIEVDDMPIPGLFLDTAPQQPVFESAATLYTTHLFAPVGAPSQPSKQDKGKGKHSSDEEEIVFRPRKYQQPRPIHVEVPPVPSAALPHVAPPAIAKAAYPQKAEKQSALPPSQAPIHAFVDPRAQKPVLPRKDKKAAKKEKKKNRGKGGKSNKLARDDFGVEDDIEWGSDGPPKRILRIEGVEEELQVIHRGWSKKDVDMDILRDYLEGTMLGAQHENDTDSEEEERMLGTEDKGKAKTVDKAVEPEVKKGKGKAVGPEKKKGKSKEEEDLRKGREREKNRLAGDWTQPAPVSAAESEGDGDEGDWEDEEGGGDDEDAGQDGREVIGDSDINDDGSDESSIVGDLQAIMDALDSEGEAEDDDDMFGGKNTWTSEDEGEWFIRNMEEALGGGGSGMSFGTSGKGKGKGKAAIFKSIEDGDFEMDLPTEPVKKGKKKAQGIPEALQAQWEADRQKKASKKEQRELERLIAEIEGTKSSKKKAKGSSKAQQAALAHLIPASASEVADMFDIDSDDERAQHIRGVGKMRKMMNLPSGPGQGGVGEIEIMVERVREFIRDPGQTTMSLHPMEKEGRQKMHILAECFGMKSSSKGKGKARFTIFIKTSRTGLHVDESTLERLISASSHSGGHFYKALYSKYGKIGGGGGGGGGKDKFKKGPGDRGTSGRAKEGDLVGEGADRIGVENMGHKLLSMMGWAEGGRIGRSDGGLSNPIVAVVKNTKSGLGA</sequence>
<dbReference type="InterPro" id="IPR051189">
    <property type="entry name" value="Splicing_assoc_domain"/>
</dbReference>
<dbReference type="PROSITE" id="PS50174">
    <property type="entry name" value="G_PATCH"/>
    <property type="match status" value="1"/>
</dbReference>
<dbReference type="EMBL" id="JAKWFO010000005">
    <property type="protein sequence ID" value="KAI9635271.1"/>
    <property type="molecule type" value="Genomic_DNA"/>
</dbReference>
<dbReference type="Gene3D" id="3.30.1370.50">
    <property type="entry name" value="R3H-like domain"/>
    <property type="match status" value="1"/>
</dbReference>
<dbReference type="Pfam" id="PF01424">
    <property type="entry name" value="R3H"/>
    <property type="match status" value="1"/>
</dbReference>
<keyword evidence="6" id="KW-1185">Reference proteome</keyword>
<evidence type="ECO:0008006" key="7">
    <source>
        <dbReference type="Google" id="ProtNLM"/>
    </source>
</evidence>
<feature type="compositionally biased region" description="Basic and acidic residues" evidence="2">
    <location>
        <begin position="596"/>
        <end position="621"/>
    </location>
</feature>
<comment type="caution">
    <text evidence="5">The sequence shown here is derived from an EMBL/GenBank/DDBJ whole genome shotgun (WGS) entry which is preliminary data.</text>
</comment>
<feature type="compositionally biased region" description="Low complexity" evidence="2">
    <location>
        <begin position="84"/>
        <end position="99"/>
    </location>
</feature>
<proteinExistence type="predicted"/>
<feature type="compositionally biased region" description="Basic residues" evidence="2">
    <location>
        <begin position="471"/>
        <end position="489"/>
    </location>
</feature>
<feature type="coiled-coil region" evidence="1">
    <location>
        <begin position="788"/>
        <end position="815"/>
    </location>
</feature>
<evidence type="ECO:0000313" key="5">
    <source>
        <dbReference type="EMBL" id="KAI9635271.1"/>
    </source>
</evidence>
<feature type="region of interest" description="Disordered" evidence="2">
    <location>
        <begin position="82"/>
        <end position="181"/>
    </location>
</feature>